<evidence type="ECO:0000313" key="5">
    <source>
        <dbReference type="Proteomes" id="UP000289738"/>
    </source>
</evidence>
<dbReference type="PANTHER" id="PTHR11835:SF34">
    <property type="entry name" value="ISOCITRATE DEHYDROGENASE [NAD] SUBUNIT ALPHA, MITOCHONDRIAL"/>
    <property type="match status" value="1"/>
</dbReference>
<evidence type="ECO:0000313" key="4">
    <source>
        <dbReference type="EMBL" id="RYR40634.1"/>
    </source>
</evidence>
<comment type="caution">
    <text evidence="4">The sequence shown here is derived from an EMBL/GenBank/DDBJ whole genome shotgun (WGS) entry which is preliminary data.</text>
</comment>
<dbReference type="Gene3D" id="3.40.718.10">
    <property type="entry name" value="Isopropylmalate Dehydrogenase"/>
    <property type="match status" value="1"/>
</dbReference>
<sequence length="135" mass="14544">MKLSGSKERIWMMINVTVDSDFVPFNSGKCTMYVGTEIDPRTQSSTPSCNIGEGGIALAESIHGSAPDIAGKNLANPTALLMIGVSMLRHLNIQNKADHIQNAILNTIAEGRYRTVDLGGKAKTTEFTNAIIDHL</sequence>
<dbReference type="Proteomes" id="UP000289738">
    <property type="component" value="Chromosome A09"/>
</dbReference>
<dbReference type="Pfam" id="PF00180">
    <property type="entry name" value="Iso_dh"/>
    <property type="match status" value="1"/>
</dbReference>
<organism evidence="4 5">
    <name type="scientific">Arachis hypogaea</name>
    <name type="common">Peanut</name>
    <dbReference type="NCBI Taxonomy" id="3818"/>
    <lineage>
        <taxon>Eukaryota</taxon>
        <taxon>Viridiplantae</taxon>
        <taxon>Streptophyta</taxon>
        <taxon>Embryophyta</taxon>
        <taxon>Tracheophyta</taxon>
        <taxon>Spermatophyta</taxon>
        <taxon>Magnoliopsida</taxon>
        <taxon>eudicotyledons</taxon>
        <taxon>Gunneridae</taxon>
        <taxon>Pentapetalae</taxon>
        <taxon>rosids</taxon>
        <taxon>fabids</taxon>
        <taxon>Fabales</taxon>
        <taxon>Fabaceae</taxon>
        <taxon>Papilionoideae</taxon>
        <taxon>50 kb inversion clade</taxon>
        <taxon>dalbergioids sensu lato</taxon>
        <taxon>Dalbergieae</taxon>
        <taxon>Pterocarpus clade</taxon>
        <taxon>Arachis</taxon>
    </lineage>
</organism>
<proteinExistence type="inferred from homology"/>
<evidence type="ECO:0000256" key="1">
    <source>
        <dbReference type="ARBA" id="ARBA00007769"/>
    </source>
</evidence>
<accession>A0A445BPM2</accession>
<dbReference type="SMART" id="SM01329">
    <property type="entry name" value="Iso_dh"/>
    <property type="match status" value="1"/>
</dbReference>
<evidence type="ECO:0000256" key="2">
    <source>
        <dbReference type="ARBA" id="ARBA00023002"/>
    </source>
</evidence>
<dbReference type="PANTHER" id="PTHR11835">
    <property type="entry name" value="DECARBOXYLATING DEHYDROGENASES-ISOCITRATE, ISOPROPYLMALATE, TARTRATE"/>
    <property type="match status" value="1"/>
</dbReference>
<gene>
    <name evidence="4" type="ORF">Ahy_A09g046384</name>
</gene>
<feature type="domain" description="Isopropylmalate dehydrogenase-like" evidence="3">
    <location>
        <begin position="9"/>
        <end position="131"/>
    </location>
</feature>
<dbReference type="SUPFAM" id="SSF53659">
    <property type="entry name" value="Isocitrate/Isopropylmalate dehydrogenase-like"/>
    <property type="match status" value="1"/>
</dbReference>
<protein>
    <recommendedName>
        <fullName evidence="3">Isopropylmalate dehydrogenase-like domain-containing protein</fullName>
    </recommendedName>
</protein>
<name>A0A445BPM2_ARAHY</name>
<dbReference type="InterPro" id="IPR024084">
    <property type="entry name" value="IsoPropMal-DH-like_dom"/>
</dbReference>
<evidence type="ECO:0000259" key="3">
    <source>
        <dbReference type="SMART" id="SM01329"/>
    </source>
</evidence>
<reference evidence="4 5" key="1">
    <citation type="submission" date="2019-01" db="EMBL/GenBank/DDBJ databases">
        <title>Sequencing of cultivated peanut Arachis hypogaea provides insights into genome evolution and oil improvement.</title>
        <authorList>
            <person name="Chen X."/>
        </authorList>
    </citation>
    <scope>NUCLEOTIDE SEQUENCE [LARGE SCALE GENOMIC DNA]</scope>
    <source>
        <strain evidence="5">cv. Fuhuasheng</strain>
        <tissue evidence="4">Leaves</tissue>
    </source>
</reference>
<dbReference type="AlphaFoldDB" id="A0A445BPM2"/>
<dbReference type="GO" id="GO:0006102">
    <property type="term" value="P:isocitrate metabolic process"/>
    <property type="evidence" value="ECO:0007669"/>
    <property type="project" value="TreeGrafter"/>
</dbReference>
<keyword evidence="2" id="KW-0560">Oxidoreductase</keyword>
<dbReference type="EMBL" id="SDMP01000009">
    <property type="protein sequence ID" value="RYR40634.1"/>
    <property type="molecule type" value="Genomic_DNA"/>
</dbReference>
<comment type="similarity">
    <text evidence="1">Belongs to the isocitrate and isopropylmalate dehydrogenases family.</text>
</comment>
<dbReference type="GO" id="GO:0004449">
    <property type="term" value="F:isocitrate dehydrogenase (NAD+) activity"/>
    <property type="evidence" value="ECO:0007669"/>
    <property type="project" value="TreeGrafter"/>
</dbReference>
<keyword evidence="5" id="KW-1185">Reference proteome</keyword>
<dbReference type="GO" id="GO:0005739">
    <property type="term" value="C:mitochondrion"/>
    <property type="evidence" value="ECO:0007669"/>
    <property type="project" value="TreeGrafter"/>
</dbReference>
<dbReference type="GO" id="GO:0006099">
    <property type="term" value="P:tricarboxylic acid cycle"/>
    <property type="evidence" value="ECO:0007669"/>
    <property type="project" value="TreeGrafter"/>
</dbReference>